<dbReference type="Pfam" id="PF04264">
    <property type="entry name" value="YceI"/>
    <property type="match status" value="1"/>
</dbReference>
<reference evidence="2 3" key="1">
    <citation type="submission" date="2018-08" db="EMBL/GenBank/DDBJ databases">
        <title>Meiothermus luteus KCTC 52599 genome sequencing project.</title>
        <authorList>
            <person name="Da Costa M.S."/>
            <person name="Albuquerque L."/>
            <person name="Raposo P."/>
            <person name="Froufe H.J.C."/>
            <person name="Barroso C.S."/>
            <person name="Egas C."/>
        </authorList>
    </citation>
    <scope>NUCLEOTIDE SEQUENCE [LARGE SCALE GENOMIC DNA]</scope>
    <source>
        <strain evidence="2 3">KCTC 52599</strain>
    </source>
</reference>
<name>A0A399ELC5_9DEIN</name>
<dbReference type="SMART" id="SM00867">
    <property type="entry name" value="YceI"/>
    <property type="match status" value="1"/>
</dbReference>
<comment type="caution">
    <text evidence="2">The sequence shown here is derived from an EMBL/GenBank/DDBJ whole genome shotgun (WGS) entry which is preliminary data.</text>
</comment>
<dbReference type="EMBL" id="QWKZ01000065">
    <property type="protein sequence ID" value="RIH84190.1"/>
    <property type="molecule type" value="Genomic_DNA"/>
</dbReference>
<dbReference type="Proteomes" id="UP000265800">
    <property type="component" value="Unassembled WGS sequence"/>
</dbReference>
<organism evidence="2 3">
    <name type="scientific">Meiothermus luteus</name>
    <dbReference type="NCBI Taxonomy" id="2026184"/>
    <lineage>
        <taxon>Bacteria</taxon>
        <taxon>Thermotogati</taxon>
        <taxon>Deinococcota</taxon>
        <taxon>Deinococci</taxon>
        <taxon>Thermales</taxon>
        <taxon>Thermaceae</taxon>
        <taxon>Meiothermus</taxon>
    </lineage>
</organism>
<dbReference type="RefSeq" id="WP_119360515.1">
    <property type="nucleotide sequence ID" value="NZ_QWKZ01000065.1"/>
</dbReference>
<dbReference type="PANTHER" id="PTHR34406">
    <property type="entry name" value="PROTEIN YCEI"/>
    <property type="match status" value="1"/>
</dbReference>
<evidence type="ECO:0000313" key="3">
    <source>
        <dbReference type="Proteomes" id="UP000265800"/>
    </source>
</evidence>
<proteinExistence type="predicted"/>
<evidence type="ECO:0000313" key="2">
    <source>
        <dbReference type="EMBL" id="RIH84190.1"/>
    </source>
</evidence>
<keyword evidence="3" id="KW-1185">Reference proteome</keyword>
<gene>
    <name evidence="2" type="primary">yceI_1</name>
    <name evidence="2" type="ORF">Mlute_01954</name>
</gene>
<dbReference type="PANTHER" id="PTHR34406:SF1">
    <property type="entry name" value="PROTEIN YCEI"/>
    <property type="match status" value="1"/>
</dbReference>
<dbReference type="SUPFAM" id="SSF101874">
    <property type="entry name" value="YceI-like"/>
    <property type="match status" value="1"/>
</dbReference>
<dbReference type="InterPro" id="IPR036761">
    <property type="entry name" value="TTHA0802/YceI-like_sf"/>
</dbReference>
<sequence>MRWNLDSSHTNVAFSVKHMGLFTVRGQFKKAAGLVVTNEKGVPERVEATIEAASIETGDAQRDAHLRSGDFLDVENYPEIRFVSRKVEALGEGRYRILGDLTIRGTTREVALEAEVSPPVKDPWGNTRIGASASGTLNRKDFGLTWNQVLEFGALLVGEEVHFTVDVEAVAVPEPAAV</sequence>
<feature type="domain" description="Lipid/polyisoprenoid-binding YceI-like" evidence="1">
    <location>
        <begin position="2"/>
        <end position="170"/>
    </location>
</feature>
<protein>
    <submittedName>
        <fullName evidence="2">Protein YceI</fullName>
    </submittedName>
</protein>
<dbReference type="OrthoDB" id="9811006at2"/>
<evidence type="ECO:0000259" key="1">
    <source>
        <dbReference type="SMART" id="SM00867"/>
    </source>
</evidence>
<dbReference type="AlphaFoldDB" id="A0A399ELC5"/>
<accession>A0A399ELC5</accession>
<dbReference type="InterPro" id="IPR007372">
    <property type="entry name" value="Lipid/polyisoprenoid-bd_YceI"/>
</dbReference>
<dbReference type="Gene3D" id="2.40.128.110">
    <property type="entry name" value="Lipid/polyisoprenoid-binding, YceI-like"/>
    <property type="match status" value="1"/>
</dbReference>